<dbReference type="RefSeq" id="WP_116420062.1">
    <property type="nucleotide sequence ID" value="NZ_NBXC01000033.1"/>
</dbReference>
<evidence type="ECO:0000256" key="1">
    <source>
        <dbReference type="SAM" id="MobiDB-lite"/>
    </source>
</evidence>
<feature type="region of interest" description="Disordered" evidence="1">
    <location>
        <begin position="333"/>
        <end position="442"/>
    </location>
</feature>
<dbReference type="Proteomes" id="UP000257080">
    <property type="component" value="Unassembled WGS sequence"/>
</dbReference>
<dbReference type="EMBL" id="NBXE01000041">
    <property type="protein sequence ID" value="RFA24617.1"/>
    <property type="molecule type" value="Genomic_DNA"/>
</dbReference>
<protein>
    <submittedName>
        <fullName evidence="2">Uncharacterized protein</fullName>
    </submittedName>
</protein>
<proteinExistence type="predicted"/>
<name>A0A3E0W5S1_9MICO</name>
<dbReference type="OrthoDB" id="5122593at2"/>
<accession>A0A3E0W5S1</accession>
<comment type="caution">
    <text evidence="2">The sequence shown here is derived from an EMBL/GenBank/DDBJ whole genome shotgun (WGS) entry which is preliminary data.</text>
</comment>
<evidence type="ECO:0000313" key="2">
    <source>
        <dbReference type="EMBL" id="RFA24617.1"/>
    </source>
</evidence>
<feature type="compositionally biased region" description="Polar residues" evidence="1">
    <location>
        <begin position="346"/>
        <end position="362"/>
    </location>
</feature>
<feature type="compositionally biased region" description="Basic and acidic residues" evidence="1">
    <location>
        <begin position="425"/>
        <end position="442"/>
    </location>
</feature>
<dbReference type="AlphaFoldDB" id="A0A3E0W5S1"/>
<reference evidence="2 3" key="1">
    <citation type="submission" date="2017-04" db="EMBL/GenBank/DDBJ databases">
        <title>Comparative genome analysis of Subtercola boreus.</title>
        <authorList>
            <person name="Cho Y.-J."/>
            <person name="Cho A."/>
            <person name="Kim O.-S."/>
            <person name="Lee J.-I."/>
        </authorList>
    </citation>
    <scope>NUCLEOTIDE SEQUENCE [LARGE SCALE GENOMIC DNA]</scope>
    <source>
        <strain evidence="2 3">P28004</strain>
    </source>
</reference>
<evidence type="ECO:0000313" key="3">
    <source>
        <dbReference type="Proteomes" id="UP000257080"/>
    </source>
</evidence>
<sequence length="442" mass="48034">MSDHDEVGQEVGQHARVALTIALQMGEKFARLREEMSRNTQTRTAAEARELSARFDAERAAARATLQVVDKPEWWDKATVQDVARVAETAQAWKTHDPAAAHAAAVVQREVLERYGVDTTVLQAAAREGRTELDRAKEWATDAAPEYYHRQDEARLTMRVGDSTVPDASAERALITDYRAALAGDTDRVELSTAEEWKRSTDPAGFSDYRVQTSIDWSDTGHAQTIDPAAAQAVRAALVEEWKDTVAPERARVGDDLVEAQLLIAEADRIDRSNTARTYDTPAEGSADVDNGRAVMAADLEARADDYDRDASQGGTDTHTPDQLQELAADARAQAQLFRDTPEPQDASQSGHTTQAPEQSSAPAREAGEVAYDSAERRQATIQAMEAKGVPPHLIQARMSADSAHATPASSAVTSKAPMSSIPKTRRDNSAGHGADRSDRGR</sequence>
<organism evidence="2 3">
    <name type="scientific">Subtercola boreus</name>
    <dbReference type="NCBI Taxonomy" id="120213"/>
    <lineage>
        <taxon>Bacteria</taxon>
        <taxon>Bacillati</taxon>
        <taxon>Actinomycetota</taxon>
        <taxon>Actinomycetes</taxon>
        <taxon>Micrococcales</taxon>
        <taxon>Microbacteriaceae</taxon>
        <taxon>Subtercola</taxon>
    </lineage>
</organism>
<gene>
    <name evidence="2" type="ORF">B7R25_16415</name>
</gene>
<feature type="compositionally biased region" description="Polar residues" evidence="1">
    <location>
        <begin position="408"/>
        <end position="418"/>
    </location>
</feature>